<dbReference type="InterPro" id="IPR056592">
    <property type="entry name" value="Beta-prop_At3g26010-like"/>
</dbReference>
<dbReference type="Pfam" id="PF24750">
    <property type="entry name" value="b-prop_At3g26010-like"/>
    <property type="match status" value="2"/>
</dbReference>
<dbReference type="SUPFAM" id="SSF81383">
    <property type="entry name" value="F-box domain"/>
    <property type="match status" value="1"/>
</dbReference>
<proteinExistence type="predicted"/>
<accession>A0A654FCI7</accession>
<dbReference type="Proteomes" id="UP000426265">
    <property type="component" value="Unassembled WGS sequence"/>
</dbReference>
<dbReference type="AlphaFoldDB" id="A0A654FCI7"/>
<dbReference type="InterPro" id="IPR001810">
    <property type="entry name" value="F-box_dom"/>
</dbReference>
<dbReference type="EMBL" id="CACRSJ010000106">
    <property type="protein sequence ID" value="VYS58890.1"/>
    <property type="molecule type" value="Genomic_DNA"/>
</dbReference>
<evidence type="ECO:0000259" key="1">
    <source>
        <dbReference type="PROSITE" id="PS50181"/>
    </source>
</evidence>
<dbReference type="PANTHER" id="PTHR31672:SF2">
    <property type="entry name" value="F-BOX DOMAIN-CONTAINING PROTEIN"/>
    <property type="match status" value="1"/>
</dbReference>
<reference evidence="2 3" key="1">
    <citation type="submission" date="2019-11" db="EMBL/GenBank/DDBJ databases">
        <authorList>
            <person name="Jiao W.-B."/>
            <person name="Schneeberger K."/>
        </authorList>
    </citation>
    <scope>NUCLEOTIDE SEQUENCE [LARGE SCALE GENOMIC DNA]</scope>
    <source>
        <strain evidence="3">cv. An-1</strain>
    </source>
</reference>
<dbReference type="InterPro" id="IPR050796">
    <property type="entry name" value="SCF_F-box_component"/>
</dbReference>
<name>A0A654FCI7_ARATH</name>
<evidence type="ECO:0000313" key="2">
    <source>
        <dbReference type="EMBL" id="VYS58890.1"/>
    </source>
</evidence>
<dbReference type="PANTHER" id="PTHR31672">
    <property type="entry name" value="BNACNNG10540D PROTEIN"/>
    <property type="match status" value="1"/>
</dbReference>
<dbReference type="Pfam" id="PF00646">
    <property type="entry name" value="F-box"/>
    <property type="match status" value="1"/>
</dbReference>
<organism evidence="2 3">
    <name type="scientific">Arabidopsis thaliana</name>
    <name type="common">Mouse-ear cress</name>
    <dbReference type="NCBI Taxonomy" id="3702"/>
    <lineage>
        <taxon>Eukaryota</taxon>
        <taxon>Viridiplantae</taxon>
        <taxon>Streptophyta</taxon>
        <taxon>Embryophyta</taxon>
        <taxon>Tracheophyta</taxon>
        <taxon>Spermatophyta</taxon>
        <taxon>Magnoliopsida</taxon>
        <taxon>eudicotyledons</taxon>
        <taxon>Gunneridae</taxon>
        <taxon>Pentapetalae</taxon>
        <taxon>rosids</taxon>
        <taxon>malvids</taxon>
        <taxon>Brassicales</taxon>
        <taxon>Brassicaceae</taxon>
        <taxon>Camelineae</taxon>
        <taxon>Arabidopsis</taxon>
    </lineage>
</organism>
<dbReference type="InterPro" id="IPR036047">
    <property type="entry name" value="F-box-like_dom_sf"/>
</dbReference>
<gene>
    <name evidence="2" type="ORF">AN1_LOCUS14334</name>
</gene>
<dbReference type="ExpressionAtlas" id="A0A654FCI7">
    <property type="expression patterns" value="baseline and differential"/>
</dbReference>
<feature type="domain" description="F-box" evidence="1">
    <location>
        <begin position="1"/>
        <end position="43"/>
    </location>
</feature>
<dbReference type="SMART" id="SM00256">
    <property type="entry name" value="FBOX"/>
    <property type="match status" value="1"/>
</dbReference>
<dbReference type="CDD" id="cd22157">
    <property type="entry name" value="F-box_AtFBW1-like"/>
    <property type="match status" value="1"/>
</dbReference>
<dbReference type="PROSITE" id="PS50181">
    <property type="entry name" value="FBOX"/>
    <property type="match status" value="1"/>
</dbReference>
<evidence type="ECO:0000313" key="3">
    <source>
        <dbReference type="Proteomes" id="UP000426265"/>
    </source>
</evidence>
<dbReference type="Gene3D" id="1.20.1280.50">
    <property type="match status" value="1"/>
</dbReference>
<sequence length="334" mass="38304">MNSLPEDLLAMILVKLPIKIFTTFKIVCKQWESMVDSPYFRDLFLSIHQNSHYSSWSILSRYDEEVIAHYGCNTWGLQRSLHFYISSFLTKKFETQRNNYKLIQLQEYVEIPSHGYLKKVTCPLGIAARTENGVLLDYKVVLFNGSDTFRSLLIYSSEIGMCSINTVDLTVSGFYNQSPISLHGSIHWIASTSHSEDVAVSFDLYATGTSSVQCRVTTFPDFGQHPKFTRSFSTCHGSLILEDKLCVWRLESGEWKLVSEITPPFIETGVSYFPLGINPFDATTVYFWSKKHRRLLSINLQNGVFLDKLEHSSHRGSYFTRSFSHNGCIEFPTR</sequence>
<protein>
    <recommendedName>
        <fullName evidence="1">F-box domain-containing protein</fullName>
    </recommendedName>
</protein>